<dbReference type="InterPro" id="IPR019775">
    <property type="entry name" value="WD40_repeat_CS"/>
</dbReference>
<feature type="repeat" description="WD" evidence="6">
    <location>
        <begin position="188"/>
        <end position="229"/>
    </location>
</feature>
<dbReference type="VEuPathDB" id="FungiDB:C5L36_0A12680"/>
<keyword evidence="7" id="KW-0539">Nucleus</keyword>
<feature type="repeat" description="WD" evidence="6">
    <location>
        <begin position="230"/>
        <end position="271"/>
    </location>
</feature>
<dbReference type="GO" id="GO:0071011">
    <property type="term" value="C:precatalytic spliceosome"/>
    <property type="evidence" value="ECO:0007669"/>
    <property type="project" value="TreeGrafter"/>
</dbReference>
<keyword evidence="7" id="KW-0508">mRNA splicing</keyword>
<dbReference type="GeneID" id="40382403"/>
<dbReference type="SMART" id="SM00320">
    <property type="entry name" value="WD40"/>
    <property type="match status" value="7"/>
</dbReference>
<comment type="subunit">
    <text evidence="7">Associated with the spliceosome.</text>
</comment>
<organism evidence="9 10">
    <name type="scientific">Pichia kudriavzevii</name>
    <name type="common">Yeast</name>
    <name type="synonym">Issatchenkia orientalis</name>
    <dbReference type="NCBI Taxonomy" id="4909"/>
    <lineage>
        <taxon>Eukaryota</taxon>
        <taxon>Fungi</taxon>
        <taxon>Dikarya</taxon>
        <taxon>Ascomycota</taxon>
        <taxon>Saccharomycotina</taxon>
        <taxon>Pichiomycetes</taxon>
        <taxon>Pichiales</taxon>
        <taxon>Pichiaceae</taxon>
        <taxon>Pichia</taxon>
    </lineage>
</organism>
<dbReference type="Proteomes" id="UP000029867">
    <property type="component" value="Unassembled WGS sequence"/>
</dbReference>
<evidence type="ECO:0000256" key="7">
    <source>
        <dbReference type="RuleBase" id="RU369036"/>
    </source>
</evidence>
<gene>
    <name evidence="8" type="ORF">C5L36_0A12680</name>
    <name evidence="9" type="ORF">JL09_g235</name>
</gene>
<dbReference type="Gene3D" id="2.130.10.10">
    <property type="entry name" value="YVTN repeat-like/Quinoprotein amine dehydrogenase"/>
    <property type="match status" value="1"/>
</dbReference>
<dbReference type="AlphaFoldDB" id="A0A099P9V0"/>
<name>A0A099P9V0_PICKU</name>
<dbReference type="InterPro" id="IPR001680">
    <property type="entry name" value="WD40_rpt"/>
</dbReference>
<dbReference type="PANTHER" id="PTHR19923">
    <property type="entry name" value="WD40 REPEAT PROTEINPRL1/PRL2-RELATED"/>
    <property type="match status" value="1"/>
</dbReference>
<dbReference type="KEGG" id="pkz:C5L36_0A12680"/>
<dbReference type="GO" id="GO:0000974">
    <property type="term" value="C:Prp19 complex"/>
    <property type="evidence" value="ECO:0007669"/>
    <property type="project" value="EnsemblFungi"/>
</dbReference>
<dbReference type="PROSITE" id="PS00678">
    <property type="entry name" value="WD_REPEATS_1"/>
    <property type="match status" value="2"/>
</dbReference>
<dbReference type="InterPro" id="IPR036322">
    <property type="entry name" value="WD40_repeat_dom_sf"/>
</dbReference>
<sequence length="403" mass="45478">MSYKQLKDDIKNIVFEETTDNAREIYHSFLRNRYFPDYLYNMRTTSKTSILYGLRDLPIDKLDLPIASTSLTLRGTATIPTPTINTPLINAPSNQPNWNLSKVILGHTGQVTSCAFDPENRFFVTGSSDRTIKVWDTITSELQYTLTSHIMSVTDMAISARHPYLFSVSEDKTVKCWDLEKNSVIRDYHGHLSAVYSVDVHPDLDIIVTGGRDSSVRVWDIRTRLPIHVLTGHRSFVNKVKCESDEPQVISCSSDSTVKTWDLRMGKVTDTITYHAKSVRSFCVNEDKHELVSGSSDGVKKFTLDCKFLQDWQVPKHDVLEHGNLIINTLSTKDGVVFAGFDDGKFAFWDWETGEMFQNGQQPVVPGSLANEGGILCSTFDQSGEMLVSGSIDKSIRIWRKDT</sequence>
<dbReference type="GO" id="GO:0000398">
    <property type="term" value="P:mRNA splicing, via spliceosome"/>
    <property type="evidence" value="ECO:0007669"/>
    <property type="project" value="UniProtKB-UniRule"/>
</dbReference>
<dbReference type="PRINTS" id="PR00320">
    <property type="entry name" value="GPROTEINBRPT"/>
</dbReference>
<dbReference type="eggNOG" id="KOG0285">
    <property type="taxonomic scope" value="Eukaryota"/>
</dbReference>
<dbReference type="CDD" id="cd00200">
    <property type="entry name" value="WD40"/>
    <property type="match status" value="1"/>
</dbReference>
<keyword evidence="11" id="KW-1185">Reference proteome</keyword>
<dbReference type="RefSeq" id="XP_029320169.1">
    <property type="nucleotide sequence ID" value="XM_029464310.1"/>
</dbReference>
<comment type="subcellular location">
    <subcellularLocation>
        <location evidence="7">Nucleus</location>
    </subcellularLocation>
</comment>
<evidence type="ECO:0000313" key="9">
    <source>
        <dbReference type="EMBL" id="KGK40801.1"/>
    </source>
</evidence>
<dbReference type="PROSITE" id="PS50082">
    <property type="entry name" value="WD_REPEATS_2"/>
    <property type="match status" value="5"/>
</dbReference>
<feature type="repeat" description="WD" evidence="6">
    <location>
        <begin position="146"/>
        <end position="187"/>
    </location>
</feature>
<reference evidence="10" key="1">
    <citation type="journal article" date="2014" name="Microb. Cell Fact.">
        <title>Exploiting Issatchenkia orientalis SD108 for succinic acid production.</title>
        <authorList>
            <person name="Xiao H."/>
            <person name="Shao Z."/>
            <person name="Jiang Y."/>
            <person name="Dole S."/>
            <person name="Zhao H."/>
        </authorList>
    </citation>
    <scope>NUCLEOTIDE SEQUENCE [LARGE SCALE GENOMIC DNA]</scope>
    <source>
        <strain evidence="10">SD108</strain>
    </source>
</reference>
<evidence type="ECO:0000256" key="6">
    <source>
        <dbReference type="PROSITE-ProRule" id="PRU00221"/>
    </source>
</evidence>
<dbReference type="PANTHER" id="PTHR19923:SF0">
    <property type="entry name" value="PLEIOTROPIC REGULATOR 1"/>
    <property type="match status" value="1"/>
</dbReference>
<reference evidence="9" key="2">
    <citation type="submission" date="2014-08" db="EMBL/GenBank/DDBJ databases">
        <title>Exploiting Issatchenkia orientalis SD108 for Succinic Acid Production.</title>
        <authorList>
            <person name="Xiao H."/>
            <person name="Shao Z."/>
            <person name="Jiang Y."/>
            <person name="Dole S."/>
            <person name="Zhao H."/>
        </authorList>
    </citation>
    <scope>NUCLEOTIDE SEQUENCE [LARGE SCALE GENOMIC DNA]</scope>
    <source>
        <strain evidence="9">SD108</strain>
    </source>
</reference>
<evidence type="ECO:0000313" key="11">
    <source>
        <dbReference type="Proteomes" id="UP000249293"/>
    </source>
</evidence>
<evidence type="ECO:0000313" key="10">
    <source>
        <dbReference type="Proteomes" id="UP000029867"/>
    </source>
</evidence>
<evidence type="ECO:0000256" key="3">
    <source>
        <dbReference type="ARBA" id="ARBA00025726"/>
    </source>
</evidence>
<evidence type="ECO:0000256" key="5">
    <source>
        <dbReference type="ARBA" id="ARBA00033071"/>
    </source>
</evidence>
<feature type="repeat" description="WD" evidence="6">
    <location>
        <begin position="104"/>
        <end position="145"/>
    </location>
</feature>
<dbReference type="InterPro" id="IPR015943">
    <property type="entry name" value="WD40/YVTN_repeat-like_dom_sf"/>
</dbReference>
<protein>
    <recommendedName>
        <fullName evidence="4 7">Pre-mRNA-splicing factor PRP46</fullName>
    </recommendedName>
    <alternativeName>
        <fullName evidence="5 7">Pre-mRNA-processing protein 46</fullName>
    </alternativeName>
</protein>
<dbReference type="EMBL" id="JQFK01000001">
    <property type="protein sequence ID" value="KGK40801.1"/>
    <property type="molecule type" value="Genomic_DNA"/>
</dbReference>
<evidence type="ECO:0000256" key="2">
    <source>
        <dbReference type="ARBA" id="ARBA00022737"/>
    </source>
</evidence>
<dbReference type="InterPro" id="IPR045241">
    <property type="entry name" value="Prp46/PLRG1-like"/>
</dbReference>
<dbReference type="PROSITE" id="PS50294">
    <property type="entry name" value="WD_REPEATS_REGION"/>
    <property type="match status" value="5"/>
</dbReference>
<keyword evidence="7" id="KW-0747">Spliceosome</keyword>
<dbReference type="Pfam" id="PF00400">
    <property type="entry name" value="WD40"/>
    <property type="match status" value="6"/>
</dbReference>
<evidence type="ECO:0000256" key="4">
    <source>
        <dbReference type="ARBA" id="ARBA00026147"/>
    </source>
</evidence>
<dbReference type="Proteomes" id="UP000249293">
    <property type="component" value="Chromosome 1"/>
</dbReference>
<dbReference type="EMBL" id="CP028773">
    <property type="protein sequence ID" value="AWU74692.1"/>
    <property type="molecule type" value="Genomic_DNA"/>
</dbReference>
<keyword evidence="7" id="KW-0507">mRNA processing</keyword>
<keyword evidence="1 6" id="KW-0853">WD repeat</keyword>
<feature type="repeat" description="WD" evidence="6">
    <location>
        <begin position="368"/>
        <end position="403"/>
    </location>
</feature>
<dbReference type="HOGENOM" id="CLU_000288_72_0_1"/>
<comment type="function">
    <text evidence="7">Involved in pre-mRNA splicing and required for cell cycle progression at G2/M.</text>
</comment>
<evidence type="ECO:0000313" key="8">
    <source>
        <dbReference type="EMBL" id="AWU74692.1"/>
    </source>
</evidence>
<dbReference type="SUPFAM" id="SSF50978">
    <property type="entry name" value="WD40 repeat-like"/>
    <property type="match status" value="1"/>
</dbReference>
<keyword evidence="2 7" id="KW-0677">Repeat</keyword>
<evidence type="ECO:0000256" key="1">
    <source>
        <dbReference type="ARBA" id="ARBA00022574"/>
    </source>
</evidence>
<dbReference type="GO" id="GO:0071013">
    <property type="term" value="C:catalytic step 2 spliceosome"/>
    <property type="evidence" value="ECO:0007669"/>
    <property type="project" value="TreeGrafter"/>
</dbReference>
<comment type="similarity">
    <text evidence="3 7">Belongs to the WD repeat PRL1/PRL2 family.</text>
</comment>
<dbReference type="STRING" id="4909.A0A099P9V0"/>
<reference evidence="8 11" key="3">
    <citation type="submission" date="2018-06" db="EMBL/GenBank/DDBJ databases">
        <title>Population genomics shows no distinction between pathogenic Candida krusei and environmental Pichia kudriavzevii: One species, four names.</title>
        <authorList>
            <person name="Douglass A.P."/>
            <person name="Offei B."/>
            <person name="Braun-Galleani S."/>
            <person name="Coughlan A.Y."/>
            <person name="Martos A."/>
            <person name="Ortiz-Merino R.A."/>
            <person name="Byrne K.P."/>
            <person name="Wolfe K.H."/>
        </authorList>
    </citation>
    <scope>NUCLEOTIDE SEQUENCE [LARGE SCALE GENOMIC DNA]</scope>
    <source>
        <strain evidence="8 11">CBS573</strain>
    </source>
</reference>
<dbReference type="OrthoDB" id="10256122at2759"/>
<accession>A0A099P9V0</accession>
<dbReference type="InterPro" id="IPR020472">
    <property type="entry name" value="WD40_PAC1"/>
</dbReference>
<proteinExistence type="inferred from homology"/>